<keyword evidence="2" id="KW-1185">Reference proteome</keyword>
<protein>
    <submittedName>
        <fullName evidence="1">Transposase</fullName>
    </submittedName>
</protein>
<proteinExistence type="predicted"/>
<dbReference type="Proteomes" id="UP000257039">
    <property type="component" value="Unassembled WGS sequence"/>
</dbReference>
<name>A0A4V1IPB7_9GAMM</name>
<reference evidence="1 2" key="1">
    <citation type="submission" date="2017-04" db="EMBL/GenBank/DDBJ databases">
        <title>Draft genome sequence of Zooshikella ganghwensis VG4 isolated from Red Sea sediments.</title>
        <authorList>
            <person name="Rehman Z."/>
            <person name="Alam I."/>
            <person name="Kamau A."/>
            <person name="Bajic V."/>
            <person name="Leiknes T."/>
        </authorList>
    </citation>
    <scope>NUCLEOTIDE SEQUENCE [LARGE SCALE GENOMIC DNA]</scope>
    <source>
        <strain evidence="1 2">VG4</strain>
    </source>
</reference>
<organism evidence="1 2">
    <name type="scientific">Zooshikella ganghwensis</name>
    <dbReference type="NCBI Taxonomy" id="202772"/>
    <lineage>
        <taxon>Bacteria</taxon>
        <taxon>Pseudomonadati</taxon>
        <taxon>Pseudomonadota</taxon>
        <taxon>Gammaproteobacteria</taxon>
        <taxon>Oceanospirillales</taxon>
        <taxon>Zooshikellaceae</taxon>
        <taxon>Zooshikella</taxon>
    </lineage>
</organism>
<comment type="caution">
    <text evidence="1">The sequence shown here is derived from an EMBL/GenBank/DDBJ whole genome shotgun (WGS) entry which is preliminary data.</text>
</comment>
<evidence type="ECO:0000313" key="1">
    <source>
        <dbReference type="EMBL" id="RDH46671.1"/>
    </source>
</evidence>
<accession>A0A4V1IPB7</accession>
<dbReference type="AlphaFoldDB" id="A0A4V1IPB7"/>
<sequence>MDGILYVVKTGCQWRMLTMDVGKRFTATLTLGASKEFGSQ</sequence>
<dbReference type="EMBL" id="NDXW01000001">
    <property type="protein sequence ID" value="RDH46671.1"/>
    <property type="molecule type" value="Genomic_DNA"/>
</dbReference>
<gene>
    <name evidence="1" type="ORF">B9G39_06815</name>
</gene>
<evidence type="ECO:0000313" key="2">
    <source>
        <dbReference type="Proteomes" id="UP000257039"/>
    </source>
</evidence>